<feature type="non-terminal residue" evidence="2">
    <location>
        <position position="547"/>
    </location>
</feature>
<sequence>MENIMRNLYDVIVNNNDTISDFEFDTSNYYQSEDGDIVTYLSIDNGYTRAYVFKGQGKDLKSALEEAVTTYREKMHINFNPISVKLDIVTEVFPVLRKKKKSRINIRKDEIKYRRGEDGLMLFNDFSAAFLPEEIEAYQMIQKRLLQPTNVFNAFEKHLLLDQQNTMKKLLISQFVTVNKFRTESWYVNETEYFPLFRGYRTYDKLTRKDLRETIKLTRNNYFKQAVSSSGKFAYIYDPRNNNVPAKYNILRHAGTTYSMLETYELMPNDGLMRAIERSIKYLLTKVKTTKINGVKAQVIVEKDAAKLGGNGLAIVALAKYTQITGDKQYLPLMQSMATWMGELQDETGKFSIHKQIFSTGKDSGFVSHYYPGEAILALCRLYQIDKNEKWLDLAENEANYLINVRDVKANVRTIAHDHWLLYALNDLYRERPKEMYLKHSFFIAKAILRIQRLNPKKYPKERLGSFDSHSNAPSTPTACRVEGLGAAFRLAYDHGYTEEANLYKKAMKEAIKFQLQMHLKPESVMYFENKRLALGAVHANLTNYEL</sequence>
<comment type="caution">
    <text evidence="2">The sequence shown here is derived from an EMBL/GenBank/DDBJ whole genome shotgun (WGS) entry which is preliminary data.</text>
</comment>
<proteinExistence type="predicted"/>
<dbReference type="RefSeq" id="WP_276649688.1">
    <property type="nucleotide sequence ID" value="NZ_JAAYSM010000378.1"/>
</dbReference>
<organism evidence="2 3">
    <name type="scientific">Globicatella sulfidifaciens</name>
    <dbReference type="NCBI Taxonomy" id="136093"/>
    <lineage>
        <taxon>Bacteria</taxon>
        <taxon>Bacillati</taxon>
        <taxon>Bacillota</taxon>
        <taxon>Bacilli</taxon>
        <taxon>Lactobacillales</taxon>
        <taxon>Aerococcaceae</taxon>
        <taxon>Globicatella</taxon>
    </lineage>
</organism>
<dbReference type="Proteomes" id="UP000541058">
    <property type="component" value="Unassembled WGS sequence"/>
</dbReference>
<dbReference type="InterPro" id="IPR012878">
    <property type="entry name" value="Beta-AFase-like_GH127_cat"/>
</dbReference>
<accession>A0A7X8C5P2</accession>
<dbReference type="GO" id="GO:0005975">
    <property type="term" value="P:carbohydrate metabolic process"/>
    <property type="evidence" value="ECO:0007669"/>
    <property type="project" value="InterPro"/>
</dbReference>
<dbReference type="InterPro" id="IPR008928">
    <property type="entry name" value="6-hairpin_glycosidase_sf"/>
</dbReference>
<gene>
    <name evidence="2" type="ORF">GX355_10455</name>
</gene>
<dbReference type="Gene3D" id="1.50.10.20">
    <property type="match status" value="1"/>
</dbReference>
<name>A0A7X8C5P2_9LACT</name>
<feature type="domain" description="Non-reducing end beta-L-arabinofuranosidase-like GH127 catalytic" evidence="1">
    <location>
        <begin position="312"/>
        <end position="500"/>
    </location>
</feature>
<dbReference type="SUPFAM" id="SSF48208">
    <property type="entry name" value="Six-hairpin glycosidases"/>
    <property type="match status" value="1"/>
</dbReference>
<dbReference type="EMBL" id="JAAYSM010000378">
    <property type="protein sequence ID" value="NLJ19264.1"/>
    <property type="molecule type" value="Genomic_DNA"/>
</dbReference>
<dbReference type="AlphaFoldDB" id="A0A7X8C5P2"/>
<protein>
    <recommendedName>
        <fullName evidence="1">Non-reducing end beta-L-arabinofuranosidase-like GH127 catalytic domain-containing protein</fullName>
    </recommendedName>
</protein>
<dbReference type="Pfam" id="PF07944">
    <property type="entry name" value="Beta-AFase-like_GH127_cat"/>
    <property type="match status" value="1"/>
</dbReference>
<evidence type="ECO:0000313" key="3">
    <source>
        <dbReference type="Proteomes" id="UP000541058"/>
    </source>
</evidence>
<evidence type="ECO:0000259" key="1">
    <source>
        <dbReference type="Pfam" id="PF07944"/>
    </source>
</evidence>
<evidence type="ECO:0000313" key="2">
    <source>
        <dbReference type="EMBL" id="NLJ19264.1"/>
    </source>
</evidence>
<reference evidence="2 3" key="1">
    <citation type="journal article" date="2020" name="Biotechnol. Biofuels">
        <title>New insights from the biogas microbiome by comprehensive genome-resolved metagenomics of nearly 1600 species originating from multiple anaerobic digesters.</title>
        <authorList>
            <person name="Campanaro S."/>
            <person name="Treu L."/>
            <person name="Rodriguez-R L.M."/>
            <person name="Kovalovszki A."/>
            <person name="Ziels R.M."/>
            <person name="Maus I."/>
            <person name="Zhu X."/>
            <person name="Kougias P.G."/>
            <person name="Basile A."/>
            <person name="Luo G."/>
            <person name="Schluter A."/>
            <person name="Konstantinidis K.T."/>
            <person name="Angelidaki I."/>
        </authorList>
    </citation>
    <scope>NUCLEOTIDE SEQUENCE [LARGE SCALE GENOMIC DNA]</scope>
    <source>
        <strain evidence="2">AS23ysBPME_34</strain>
    </source>
</reference>